<reference evidence="1" key="1">
    <citation type="submission" date="2022-02" db="EMBL/GenBank/DDBJ databases">
        <title>Plant Genome Project.</title>
        <authorList>
            <person name="Zhang R.-G."/>
        </authorList>
    </citation>
    <scope>NUCLEOTIDE SEQUENCE</scope>
    <source>
        <strain evidence="1">AT1</strain>
    </source>
</reference>
<organism evidence="1 2">
    <name type="scientific">Rhododendron molle</name>
    <name type="common">Chinese azalea</name>
    <name type="synonym">Azalea mollis</name>
    <dbReference type="NCBI Taxonomy" id="49168"/>
    <lineage>
        <taxon>Eukaryota</taxon>
        <taxon>Viridiplantae</taxon>
        <taxon>Streptophyta</taxon>
        <taxon>Embryophyta</taxon>
        <taxon>Tracheophyta</taxon>
        <taxon>Spermatophyta</taxon>
        <taxon>Magnoliopsida</taxon>
        <taxon>eudicotyledons</taxon>
        <taxon>Gunneridae</taxon>
        <taxon>Pentapetalae</taxon>
        <taxon>asterids</taxon>
        <taxon>Ericales</taxon>
        <taxon>Ericaceae</taxon>
        <taxon>Ericoideae</taxon>
        <taxon>Rhodoreae</taxon>
        <taxon>Rhododendron</taxon>
    </lineage>
</organism>
<comment type="caution">
    <text evidence="1">The sequence shown here is derived from an EMBL/GenBank/DDBJ whole genome shotgun (WGS) entry which is preliminary data.</text>
</comment>
<evidence type="ECO:0000313" key="2">
    <source>
        <dbReference type="Proteomes" id="UP001062846"/>
    </source>
</evidence>
<evidence type="ECO:0000313" key="1">
    <source>
        <dbReference type="EMBL" id="KAI8528741.1"/>
    </source>
</evidence>
<keyword evidence="2" id="KW-1185">Reference proteome</keyword>
<gene>
    <name evidence="1" type="ORF">RHMOL_Rhmol12G0170700</name>
</gene>
<dbReference type="Proteomes" id="UP001062846">
    <property type="component" value="Chromosome 12"/>
</dbReference>
<dbReference type="EMBL" id="CM046399">
    <property type="protein sequence ID" value="KAI8528741.1"/>
    <property type="molecule type" value="Genomic_DNA"/>
</dbReference>
<accession>A0ACC0LKH1</accession>
<proteinExistence type="predicted"/>
<name>A0ACC0LKH1_RHOML</name>
<sequence>MIESAFRQAKTLLACTSSYPTSSTNLSVALCGKETRCLNVESSGLGEASKNFDSRKYHPNHSAFLHIVHHYNCLNDEIRQLGIIDTVESARDPLRVLNSNGLWWLVSKHLLRRTEIKVVASSFASLNVLSPHLSTQFKHNLSLRKRSAIVMSTYCCRFLAGFPTFCMEVLEMTNSTMWIGYSNEQLVNQFFKLYQIVKSIPNMMENPVINRLEVDPRPILPYRLCQAAGWSDFIVQANGNCNGVRCGGKMVRMIFSDVVAVKKFLDASPRPELPTLRHLVSLPQSAAETFAEEVGDDEVPARKGSREFWLASKWILGRFYRLNYAELPQGLISLFKKTTIVMVHDADKGGMFGMRFSDAETVNKLLDASPRIELPTLRHLVCLPQSVAERFVEEVGDDEDQARKGSREFSLGVEAPLEEDEGGGSGGGVRRGRSHSFRTT</sequence>
<protein>
    <submittedName>
        <fullName evidence="1">Uncharacterized protein</fullName>
    </submittedName>
</protein>